<dbReference type="PANTHER" id="PTHR43818">
    <property type="entry name" value="BCDNA.GH03377"/>
    <property type="match status" value="1"/>
</dbReference>
<organism evidence="4 5">
    <name type="scientific">Saliphagus infecundisoli</name>
    <dbReference type="NCBI Taxonomy" id="1849069"/>
    <lineage>
        <taxon>Archaea</taxon>
        <taxon>Methanobacteriati</taxon>
        <taxon>Methanobacteriota</taxon>
        <taxon>Stenosarchaea group</taxon>
        <taxon>Halobacteria</taxon>
        <taxon>Halobacteriales</taxon>
        <taxon>Natrialbaceae</taxon>
        <taxon>Saliphagus</taxon>
    </lineage>
</organism>
<evidence type="ECO:0000259" key="3">
    <source>
        <dbReference type="Pfam" id="PF22725"/>
    </source>
</evidence>
<dbReference type="SUPFAM" id="SSF51735">
    <property type="entry name" value="NAD(P)-binding Rossmann-fold domains"/>
    <property type="match status" value="1"/>
</dbReference>
<dbReference type="InterPro" id="IPR000683">
    <property type="entry name" value="Gfo/Idh/MocA-like_OxRdtase_N"/>
</dbReference>
<name>A0ABD5QMK5_9EURY</name>
<proteinExistence type="predicted"/>
<reference evidence="4 5" key="1">
    <citation type="journal article" date="2019" name="Int. J. Syst. Evol. Microbiol.">
        <title>The Global Catalogue of Microorganisms (GCM) 10K type strain sequencing project: providing services to taxonomists for standard genome sequencing and annotation.</title>
        <authorList>
            <consortium name="The Broad Institute Genomics Platform"/>
            <consortium name="The Broad Institute Genome Sequencing Center for Infectious Disease"/>
            <person name="Wu L."/>
            <person name="Ma J."/>
        </authorList>
    </citation>
    <scope>NUCLEOTIDE SEQUENCE [LARGE SCALE GENOMIC DNA]</scope>
    <source>
        <strain evidence="4 5">CGMCC 1.15824</strain>
    </source>
</reference>
<evidence type="ECO:0000313" key="4">
    <source>
        <dbReference type="EMBL" id="MFC4990277.1"/>
    </source>
</evidence>
<dbReference type="InterPro" id="IPR050463">
    <property type="entry name" value="Gfo/Idh/MocA_oxidrdct_glycsds"/>
</dbReference>
<dbReference type="AlphaFoldDB" id="A0ABD5QMK5"/>
<dbReference type="RefSeq" id="WP_224829835.1">
    <property type="nucleotide sequence ID" value="NZ_JAIVEF010000029.1"/>
</dbReference>
<dbReference type="Gene3D" id="3.40.50.720">
    <property type="entry name" value="NAD(P)-binding Rossmann-like Domain"/>
    <property type="match status" value="1"/>
</dbReference>
<dbReference type="SUPFAM" id="SSF55347">
    <property type="entry name" value="Glyceraldehyde-3-phosphate dehydrogenase-like, C-terminal domain"/>
    <property type="match status" value="1"/>
</dbReference>
<feature type="domain" description="GFO/IDH/MocA-like oxidoreductase" evidence="3">
    <location>
        <begin position="129"/>
        <end position="264"/>
    </location>
</feature>
<protein>
    <submittedName>
        <fullName evidence="4">Gfo/Idh/MocA family protein</fullName>
    </submittedName>
</protein>
<keyword evidence="1" id="KW-0560">Oxidoreductase</keyword>
<evidence type="ECO:0000313" key="5">
    <source>
        <dbReference type="Proteomes" id="UP001595925"/>
    </source>
</evidence>
<comment type="caution">
    <text evidence="4">The sequence shown here is derived from an EMBL/GenBank/DDBJ whole genome shotgun (WGS) entry which is preliminary data.</text>
</comment>
<evidence type="ECO:0000256" key="1">
    <source>
        <dbReference type="ARBA" id="ARBA00023002"/>
    </source>
</evidence>
<keyword evidence="5" id="KW-1185">Reference proteome</keyword>
<dbReference type="Pfam" id="PF22725">
    <property type="entry name" value="GFO_IDH_MocA_C3"/>
    <property type="match status" value="1"/>
</dbReference>
<accession>A0ABD5QMK5</accession>
<feature type="domain" description="Gfo/Idh/MocA-like oxidoreductase N-terminal" evidence="2">
    <location>
        <begin position="5"/>
        <end position="116"/>
    </location>
</feature>
<dbReference type="PANTHER" id="PTHR43818:SF11">
    <property type="entry name" value="BCDNA.GH03377"/>
    <property type="match status" value="1"/>
</dbReference>
<dbReference type="InterPro" id="IPR036291">
    <property type="entry name" value="NAD(P)-bd_dom_sf"/>
</dbReference>
<dbReference type="Pfam" id="PF01408">
    <property type="entry name" value="GFO_IDH_MocA"/>
    <property type="match status" value="1"/>
</dbReference>
<dbReference type="EMBL" id="JBHSJG010000067">
    <property type="protein sequence ID" value="MFC4990277.1"/>
    <property type="molecule type" value="Genomic_DNA"/>
</dbReference>
<dbReference type="InterPro" id="IPR055170">
    <property type="entry name" value="GFO_IDH_MocA-like_dom"/>
</dbReference>
<gene>
    <name evidence="4" type="ORF">ACFPFO_21510</name>
</gene>
<dbReference type="Proteomes" id="UP001595925">
    <property type="component" value="Unassembled WGS sequence"/>
</dbReference>
<evidence type="ECO:0000259" key="2">
    <source>
        <dbReference type="Pfam" id="PF01408"/>
    </source>
</evidence>
<dbReference type="Gene3D" id="3.30.360.10">
    <property type="entry name" value="Dihydrodipicolinate Reductase, domain 2"/>
    <property type="match status" value="1"/>
</dbReference>
<dbReference type="GO" id="GO:0016491">
    <property type="term" value="F:oxidoreductase activity"/>
    <property type="evidence" value="ECO:0007669"/>
    <property type="project" value="UniProtKB-KW"/>
</dbReference>
<sequence>MDPVSVGLVGCGSISDAYLSNDAFDCYEIVACGDLDRERAEATAAEYGIDARPVDDLLSDPAIEAIVNLTPPSVHAQVCTSALEADTHVYTEKPFATTVADARAVVDLAAERDLLVGSAPDTVLGAALQTCRTVVEEGRIGRPIGATAIWTSPGHEAWHPDPDLYYGEGGGPLFDMGPYYVTALVSLLGPATRVAGSVGAADDERTIGSGPREGESIDVSVPTHESGVVDFDSGAIATLLTSFDVQGSTLPEPAFELYGTEGTLALPDPNHFDGEVAIHRGGEVEAVEHTHEYVAGRGAGVADLAYAIRDEGWTHRTSGTLALHVLEALAGIRNSSSEGEHVPIEADLELPPALPREFPRS</sequence>